<evidence type="ECO:0000313" key="1">
    <source>
        <dbReference type="EMBL" id="GAW04221.1"/>
    </source>
</evidence>
<sequence>MKSLEFDKLEECGSVTTCRSFLSLPHIVRWTWHALSALRQESDQSDLSSLSSSRMISRLPVYSNRSTNF</sequence>
<comment type="caution">
    <text evidence="1">The sequence shown here is derived from an EMBL/GenBank/DDBJ whole genome shotgun (WGS) entry which is preliminary data.</text>
</comment>
<name>A0A1Q3EAQ1_LENED</name>
<reference evidence="1 2" key="1">
    <citation type="submission" date="2016-08" db="EMBL/GenBank/DDBJ databases">
        <authorList>
            <consortium name="Lentinula edodes genome sequencing consortium"/>
            <person name="Sakamoto Y."/>
            <person name="Nakade K."/>
            <person name="Sato S."/>
            <person name="Yoshida Y."/>
            <person name="Miyazaki K."/>
            <person name="Natsume S."/>
            <person name="Konno N."/>
        </authorList>
    </citation>
    <scope>NUCLEOTIDE SEQUENCE [LARGE SCALE GENOMIC DNA]</scope>
    <source>
        <strain evidence="1 2">NBRC 111202</strain>
    </source>
</reference>
<organism evidence="1 2">
    <name type="scientific">Lentinula edodes</name>
    <name type="common">Shiitake mushroom</name>
    <name type="synonym">Lentinus edodes</name>
    <dbReference type="NCBI Taxonomy" id="5353"/>
    <lineage>
        <taxon>Eukaryota</taxon>
        <taxon>Fungi</taxon>
        <taxon>Dikarya</taxon>
        <taxon>Basidiomycota</taxon>
        <taxon>Agaricomycotina</taxon>
        <taxon>Agaricomycetes</taxon>
        <taxon>Agaricomycetidae</taxon>
        <taxon>Agaricales</taxon>
        <taxon>Marasmiineae</taxon>
        <taxon>Omphalotaceae</taxon>
        <taxon>Lentinula</taxon>
    </lineage>
</organism>
<gene>
    <name evidence="1" type="ORF">LENED_005998</name>
</gene>
<accession>A0A1Q3EAQ1</accession>
<keyword evidence="2" id="KW-1185">Reference proteome</keyword>
<dbReference type="AlphaFoldDB" id="A0A1Q3EAQ1"/>
<proteinExistence type="predicted"/>
<dbReference type="EMBL" id="BDGU01000184">
    <property type="protein sequence ID" value="GAW04221.1"/>
    <property type="molecule type" value="Genomic_DNA"/>
</dbReference>
<dbReference type="Proteomes" id="UP000188533">
    <property type="component" value="Unassembled WGS sequence"/>
</dbReference>
<reference evidence="1 2" key="2">
    <citation type="submission" date="2017-02" db="EMBL/GenBank/DDBJ databases">
        <title>A genome survey and senescence transcriptome analysis in Lentinula edodes.</title>
        <authorList>
            <person name="Sakamoto Y."/>
            <person name="Nakade K."/>
            <person name="Sato S."/>
            <person name="Yoshida Y."/>
            <person name="Miyazaki K."/>
            <person name="Natsume S."/>
            <person name="Konno N."/>
        </authorList>
    </citation>
    <scope>NUCLEOTIDE SEQUENCE [LARGE SCALE GENOMIC DNA]</scope>
    <source>
        <strain evidence="1 2">NBRC 111202</strain>
    </source>
</reference>
<protein>
    <submittedName>
        <fullName evidence="1">Uncharacterized protein</fullName>
    </submittedName>
</protein>
<evidence type="ECO:0000313" key="2">
    <source>
        <dbReference type="Proteomes" id="UP000188533"/>
    </source>
</evidence>